<dbReference type="AlphaFoldDB" id="A0A955ICW8"/>
<proteinExistence type="predicted"/>
<protein>
    <submittedName>
        <fullName evidence="1">Uncharacterized protein</fullName>
    </submittedName>
</protein>
<reference evidence="1" key="1">
    <citation type="submission" date="2020-04" db="EMBL/GenBank/DDBJ databases">
        <authorList>
            <person name="Zhang T."/>
        </authorList>
    </citation>
    <scope>NUCLEOTIDE SEQUENCE</scope>
    <source>
        <strain evidence="1">HKST-UBA12</strain>
    </source>
</reference>
<reference evidence="1" key="2">
    <citation type="journal article" date="2021" name="Microbiome">
        <title>Successional dynamics and alternative stable states in a saline activated sludge microbial community over 9 years.</title>
        <authorList>
            <person name="Wang Y."/>
            <person name="Ye J."/>
            <person name="Ju F."/>
            <person name="Liu L."/>
            <person name="Boyd J.A."/>
            <person name="Deng Y."/>
            <person name="Parks D.H."/>
            <person name="Jiang X."/>
            <person name="Yin X."/>
            <person name="Woodcroft B.J."/>
            <person name="Tyson G.W."/>
            <person name="Hugenholtz P."/>
            <person name="Polz M.F."/>
            <person name="Zhang T."/>
        </authorList>
    </citation>
    <scope>NUCLEOTIDE SEQUENCE</scope>
    <source>
        <strain evidence="1">HKST-UBA12</strain>
    </source>
</reference>
<gene>
    <name evidence="1" type="ORF">KC640_01410</name>
</gene>
<dbReference type="Proteomes" id="UP000760819">
    <property type="component" value="Unassembled WGS sequence"/>
</dbReference>
<evidence type="ECO:0000313" key="2">
    <source>
        <dbReference type="Proteomes" id="UP000760819"/>
    </source>
</evidence>
<sequence length="80" mass="8478">SSIVSDAEADLLKFLAVCRQKLKPQGNVVILLSAGTNFASLVERSGFSVKESYGVYVGGQAANIYKLTLIPVKGKTTTSQ</sequence>
<dbReference type="EMBL" id="JAGQLI010000069">
    <property type="protein sequence ID" value="MCA9379063.1"/>
    <property type="molecule type" value="Genomic_DNA"/>
</dbReference>
<organism evidence="1 2">
    <name type="scientific">Candidatus Dojkabacteria bacterium</name>
    <dbReference type="NCBI Taxonomy" id="2099670"/>
    <lineage>
        <taxon>Bacteria</taxon>
        <taxon>Candidatus Dojkabacteria</taxon>
    </lineage>
</organism>
<name>A0A955ICW8_9BACT</name>
<feature type="non-terminal residue" evidence="1">
    <location>
        <position position="1"/>
    </location>
</feature>
<evidence type="ECO:0000313" key="1">
    <source>
        <dbReference type="EMBL" id="MCA9379063.1"/>
    </source>
</evidence>
<comment type="caution">
    <text evidence="1">The sequence shown here is derived from an EMBL/GenBank/DDBJ whole genome shotgun (WGS) entry which is preliminary data.</text>
</comment>
<accession>A0A955ICW8</accession>